<comment type="caution">
    <text evidence="2">The sequence shown here is derived from an EMBL/GenBank/DDBJ whole genome shotgun (WGS) entry which is preliminary data.</text>
</comment>
<sequence>MVQVWRDAADFFTPEEQAALALTEFVTRIADNVPDVAGKRTDSPRACARSCPTGSPMRCAACPACRPGGRDHSLGDAAGDVSDLPQINDLGAATT</sequence>
<evidence type="ECO:0000313" key="2">
    <source>
        <dbReference type="EMBL" id="GAA2410856.1"/>
    </source>
</evidence>
<organism evidence="2 3">
    <name type="scientific">Actinomadura vinacea</name>
    <dbReference type="NCBI Taxonomy" id="115336"/>
    <lineage>
        <taxon>Bacteria</taxon>
        <taxon>Bacillati</taxon>
        <taxon>Actinomycetota</taxon>
        <taxon>Actinomycetes</taxon>
        <taxon>Streptosporangiales</taxon>
        <taxon>Thermomonosporaceae</taxon>
        <taxon>Actinomadura</taxon>
    </lineage>
</organism>
<proteinExistence type="predicted"/>
<gene>
    <name evidence="2" type="ORF">GCM10010191_19800</name>
</gene>
<name>A0ABN3IRQ7_9ACTN</name>
<keyword evidence="3" id="KW-1185">Reference proteome</keyword>
<dbReference type="EMBL" id="BAAARW010000006">
    <property type="protein sequence ID" value="GAA2410856.1"/>
    <property type="molecule type" value="Genomic_DNA"/>
</dbReference>
<dbReference type="Proteomes" id="UP001501231">
    <property type="component" value="Unassembled WGS sequence"/>
</dbReference>
<reference evidence="2 3" key="1">
    <citation type="journal article" date="2019" name="Int. J. Syst. Evol. Microbiol.">
        <title>The Global Catalogue of Microorganisms (GCM) 10K type strain sequencing project: providing services to taxonomists for standard genome sequencing and annotation.</title>
        <authorList>
            <consortium name="The Broad Institute Genomics Platform"/>
            <consortium name="The Broad Institute Genome Sequencing Center for Infectious Disease"/>
            <person name="Wu L."/>
            <person name="Ma J."/>
        </authorList>
    </citation>
    <scope>NUCLEOTIDE SEQUENCE [LARGE SCALE GENOMIC DNA]</scope>
    <source>
        <strain evidence="2 3">JCM 3325</strain>
    </source>
</reference>
<protein>
    <submittedName>
        <fullName evidence="2">Uncharacterized protein</fullName>
    </submittedName>
</protein>
<accession>A0ABN3IRQ7</accession>
<evidence type="ECO:0000313" key="3">
    <source>
        <dbReference type="Proteomes" id="UP001501231"/>
    </source>
</evidence>
<evidence type="ECO:0000256" key="1">
    <source>
        <dbReference type="SAM" id="MobiDB-lite"/>
    </source>
</evidence>
<feature type="region of interest" description="Disordered" evidence="1">
    <location>
        <begin position="73"/>
        <end position="95"/>
    </location>
</feature>